<dbReference type="EMBL" id="QTSX02002841">
    <property type="protein sequence ID" value="KAJ9075085.1"/>
    <property type="molecule type" value="Genomic_DNA"/>
</dbReference>
<name>A0ACC2TK25_9FUNG</name>
<sequence>MASSSTQLNIKFDRIDVNSQLVENECRNPASTNVKGKNDQSEASLETTEIKETTEIDEINKRKTQLYSSQSDDPVSKMNAKTNRAKRKTNAGTLKSPDED</sequence>
<proteinExistence type="predicted"/>
<accession>A0ACC2TK25</accession>
<keyword evidence="2" id="KW-1185">Reference proteome</keyword>
<evidence type="ECO:0000313" key="2">
    <source>
        <dbReference type="Proteomes" id="UP001165960"/>
    </source>
</evidence>
<organism evidence="1 2">
    <name type="scientific">Entomophthora muscae</name>
    <dbReference type="NCBI Taxonomy" id="34485"/>
    <lineage>
        <taxon>Eukaryota</taxon>
        <taxon>Fungi</taxon>
        <taxon>Fungi incertae sedis</taxon>
        <taxon>Zoopagomycota</taxon>
        <taxon>Entomophthoromycotina</taxon>
        <taxon>Entomophthoromycetes</taxon>
        <taxon>Entomophthorales</taxon>
        <taxon>Entomophthoraceae</taxon>
        <taxon>Entomophthora</taxon>
    </lineage>
</organism>
<reference evidence="1" key="1">
    <citation type="submission" date="2022-04" db="EMBL/GenBank/DDBJ databases">
        <title>Genome of the entomopathogenic fungus Entomophthora muscae.</title>
        <authorList>
            <person name="Elya C."/>
            <person name="Lovett B.R."/>
            <person name="Lee E."/>
            <person name="Macias A.M."/>
            <person name="Hajek A.E."/>
            <person name="De Bivort B.L."/>
            <person name="Kasson M.T."/>
            <person name="De Fine Licht H.H."/>
            <person name="Stajich J.E."/>
        </authorList>
    </citation>
    <scope>NUCLEOTIDE SEQUENCE</scope>
    <source>
        <strain evidence="1">Berkeley</strain>
    </source>
</reference>
<dbReference type="Proteomes" id="UP001165960">
    <property type="component" value="Unassembled WGS sequence"/>
</dbReference>
<protein>
    <submittedName>
        <fullName evidence="1">Uncharacterized protein</fullName>
    </submittedName>
</protein>
<comment type="caution">
    <text evidence="1">The sequence shown here is derived from an EMBL/GenBank/DDBJ whole genome shotgun (WGS) entry which is preliminary data.</text>
</comment>
<gene>
    <name evidence="1" type="ORF">DSO57_1000365</name>
</gene>
<evidence type="ECO:0000313" key="1">
    <source>
        <dbReference type="EMBL" id="KAJ9075085.1"/>
    </source>
</evidence>